<proteinExistence type="predicted"/>
<evidence type="ECO:0000256" key="3">
    <source>
        <dbReference type="ARBA" id="ARBA00022722"/>
    </source>
</evidence>
<dbReference type="Gene3D" id="1.10.340.70">
    <property type="match status" value="1"/>
</dbReference>
<keyword evidence="6" id="KW-0511">Multifunctional enzyme</keyword>
<keyword evidence="8" id="KW-1133">Transmembrane helix</keyword>
<reference evidence="11 12" key="1">
    <citation type="journal article" date="2016" name="Genome Biol. Evol.">
        <title>Gene Family Evolution Reflects Adaptation to Soil Environmental Stressors in the Genome of the Collembolan Orchesella cincta.</title>
        <authorList>
            <person name="Faddeeva-Vakhrusheva A."/>
            <person name="Derks M.F."/>
            <person name="Anvar S.Y."/>
            <person name="Agamennone V."/>
            <person name="Suring W."/>
            <person name="Smit S."/>
            <person name="van Straalen N.M."/>
            <person name="Roelofs D."/>
        </authorList>
    </citation>
    <scope>NUCLEOTIDE SEQUENCE [LARGE SCALE GENOMIC DNA]</scope>
    <source>
        <tissue evidence="11">Mixed pool</tissue>
    </source>
</reference>
<evidence type="ECO:0000256" key="7">
    <source>
        <dbReference type="SAM" id="MobiDB-lite"/>
    </source>
</evidence>
<dbReference type="InterPro" id="IPR041588">
    <property type="entry name" value="Integrase_H2C2"/>
</dbReference>
<dbReference type="FunFam" id="1.10.340.70:FF:000001">
    <property type="entry name" value="Retrovirus-related Pol polyprotein from transposon gypsy-like Protein"/>
    <property type="match status" value="1"/>
</dbReference>
<comment type="caution">
    <text evidence="11">The sequence shown here is derived from an EMBL/GenBank/DDBJ whole genome shotgun (WGS) entry which is preliminary data.</text>
</comment>
<feature type="domain" description="Reverse transcriptase" evidence="9">
    <location>
        <begin position="200"/>
        <end position="386"/>
    </location>
</feature>
<keyword evidence="8" id="KW-0472">Membrane</keyword>
<evidence type="ECO:0000259" key="10">
    <source>
        <dbReference type="PROSITE" id="PS50994"/>
    </source>
</evidence>
<dbReference type="Gene3D" id="3.30.420.10">
    <property type="entry name" value="Ribonuclease H-like superfamily/Ribonuclease H"/>
    <property type="match status" value="1"/>
</dbReference>
<dbReference type="FunFam" id="3.30.70.270:FF:000020">
    <property type="entry name" value="Transposon Tf2-6 polyprotein-like Protein"/>
    <property type="match status" value="1"/>
</dbReference>
<dbReference type="Pfam" id="PF17921">
    <property type="entry name" value="Integrase_H2C2"/>
    <property type="match status" value="1"/>
</dbReference>
<dbReference type="EMBL" id="LJIJ01003418">
    <property type="protein sequence ID" value="ODM88578.1"/>
    <property type="molecule type" value="Genomic_DNA"/>
</dbReference>
<keyword evidence="4" id="KW-0255">Endonuclease</keyword>
<keyword evidence="2" id="KW-0808">Transferase</keyword>
<dbReference type="GO" id="GO:0004519">
    <property type="term" value="F:endonuclease activity"/>
    <property type="evidence" value="ECO:0007669"/>
    <property type="project" value="UniProtKB-KW"/>
</dbReference>
<evidence type="ECO:0000256" key="2">
    <source>
        <dbReference type="ARBA" id="ARBA00022695"/>
    </source>
</evidence>
<evidence type="ECO:0000256" key="5">
    <source>
        <dbReference type="ARBA" id="ARBA00022918"/>
    </source>
</evidence>
<keyword evidence="12" id="KW-1185">Reference proteome</keyword>
<dbReference type="Pfam" id="PF00078">
    <property type="entry name" value="RVT_1"/>
    <property type="match status" value="1"/>
</dbReference>
<dbReference type="SUPFAM" id="SSF56672">
    <property type="entry name" value="DNA/RNA polymerases"/>
    <property type="match status" value="1"/>
</dbReference>
<name>A0A1D2M6H5_ORCCI</name>
<keyword evidence="4" id="KW-0378">Hydrolase</keyword>
<keyword evidence="3" id="KW-0540">Nuclease</keyword>
<dbReference type="GO" id="GO:0003964">
    <property type="term" value="F:RNA-directed DNA polymerase activity"/>
    <property type="evidence" value="ECO:0007669"/>
    <property type="project" value="UniProtKB-KW"/>
</dbReference>
<gene>
    <name evidence="11" type="ORF">Ocin01_18104</name>
</gene>
<dbReference type="OrthoDB" id="6771023at2759"/>
<dbReference type="InterPro" id="IPR000477">
    <property type="entry name" value="RT_dom"/>
</dbReference>
<dbReference type="InterPro" id="IPR043502">
    <property type="entry name" value="DNA/RNA_pol_sf"/>
</dbReference>
<dbReference type="GO" id="GO:0003676">
    <property type="term" value="F:nucleic acid binding"/>
    <property type="evidence" value="ECO:0007669"/>
    <property type="project" value="InterPro"/>
</dbReference>
<feature type="compositionally biased region" description="Basic and acidic residues" evidence="7">
    <location>
        <begin position="1087"/>
        <end position="1097"/>
    </location>
</feature>
<evidence type="ECO:0000256" key="4">
    <source>
        <dbReference type="ARBA" id="ARBA00022759"/>
    </source>
</evidence>
<organism evidence="11 12">
    <name type="scientific">Orchesella cincta</name>
    <name type="common">Springtail</name>
    <name type="synonym">Podura cincta</name>
    <dbReference type="NCBI Taxonomy" id="48709"/>
    <lineage>
        <taxon>Eukaryota</taxon>
        <taxon>Metazoa</taxon>
        <taxon>Ecdysozoa</taxon>
        <taxon>Arthropoda</taxon>
        <taxon>Hexapoda</taxon>
        <taxon>Collembola</taxon>
        <taxon>Entomobryomorpha</taxon>
        <taxon>Entomobryoidea</taxon>
        <taxon>Orchesellidae</taxon>
        <taxon>Orchesellinae</taxon>
        <taxon>Orchesella</taxon>
    </lineage>
</organism>
<feature type="compositionally biased region" description="Basic and acidic residues" evidence="7">
    <location>
        <begin position="1062"/>
        <end position="1073"/>
    </location>
</feature>
<dbReference type="OMA" id="HEMIRIH"/>
<feature type="region of interest" description="Disordered" evidence="7">
    <location>
        <begin position="1051"/>
        <end position="1113"/>
    </location>
</feature>
<dbReference type="PANTHER" id="PTHR37984">
    <property type="entry name" value="PROTEIN CBG26694"/>
    <property type="match status" value="1"/>
</dbReference>
<accession>A0A1D2M6H5</accession>
<dbReference type="Pfam" id="PF17919">
    <property type="entry name" value="RT_RNaseH_2"/>
    <property type="match status" value="1"/>
</dbReference>
<sequence>MIRVTRGTLLPPRCEVFIPIQLIGVKENSPAIIMPNKRLLKTNNILIPHMMVSEETKYVSVLNPTNSRKYLCKDTLIGRVTNHVQEHEMIRIHNGTPAELKEEIHINATTNNDSDDEKKLAFQKYDKSFNIGKHVSQEGKEKLFEILYNAREILSWSDDDRSKVTKIKYHMEIDPKTPIQVKGHRMSDFESEIIEKNVKEMLEKGVISPSNSPFRTYGFLVKQLNEFGEPKYRFVLDFRKINSVTRQFAFPLANIDQIHNSMKGKPYISCIDLKNAYHQIPLDDESKEYTAFATRSGLYHFNVIPFGIRNAPSGFTKIVSVVLDGLLDNISVYAYIDDLIIATETEEEHIKKLGQMFEKLKEYGLMIKATKANFMCDTIKILGMTLSPEGFKLTPPQIKGVQDLPVPKSKKDVMSVLGLFNYYHKFIKNYSKIAQPICKFLSLKPKEKFVWNESAQLAFDQLKSMIASPPILRHFIPNTTPAIINTDASFSGLGAAISQVQDGEEHPIAFISRSLTKTERNYTVTELECLAIVWAMKKLRHLVFGQKIQLITDHMALCHLVKSERERLELPSKLVRMLLYLKEFDIETIKHQSGKFHKIADCLSRYPTEEAPEIKPDSDNIVDLDIMSTRMDNIRKAQENDVEVLQIKSSIMTGILEGKLRHCFLREGVLLYKRPDMSRAVTYLPKTLRWQIVEEAHNSLLSCHPGVTKTYQRVSREYFWLNMRRQINHYVLSCPCCQKAKHDRTKPNGMMQMVEVPANCFQEIQVDIAGPFSRTPRNNKYLLTVSCSFSRYIVMGAMKQATSEQIAKFLVENVFLKYGICESIQSDMGTNLISNIMKDVNQYLGITQKHSSGYNFRAQSITERSHDAINSKLRTFVSSNTKDWDLFIPYIAHAINTAQNETTTFSPFFLLHGYDCRLPSHISYSCNETPLLSEINERFLIAREFAQQAILANQEKMAERYDARRKDTEFKVGDKVLVRRMARTKGIPQKLQSVYIGPFTVIERNPKITVNYLVEMKTKHRAQRFWCHAQRLRKFLERDNNILQFGPLHEKAKQIPMNNDKLQNEDTRLHPRDDDEANENDINNASKDSEVLRHTPEGHPPTQEEDQVDSSQSVLNSDLINFSPLNLRPQIPNQVTENQQTETFFTSSIPKDNQQTLIVYFIGTGNGEVPPTSKLSTGLYLQQLDKIVYEASTVIVYEMELPDIGSSDFLKNHTCTGNQCRFFNHIKVLAYHTMNLLQDSLPRAATQSSSDIHERKPRSIDFIASGLNFCCGVAEESQVNELIKNQDDQSHFMEQIKSQLSKEHDNTVRSNTILNAYSKHMNEHLHEIENKTIVKVNQVMNATNNLEDRVISAEEAIALQAKLLHRTTLAIQFSKVISDCKNGLFPTSLVSEDELEIDLEKLQDELNEHGQVLAIPIKSLHAFLFTKTTKCFFQDRKLIIKVNIPVHEKENSYKIFEVNALPFADTHSLCTVQVGSDFIAEKNKKEIITLQGQSKERCISTSTPLCHIERYQRSATHNTKCLQEIMQGISSVKTLKEHCTLQCSPNDGEIEIFQLTHNKFGVINAAEEIHITCKDGKNSTQKIRKEERIGIHIITLRCGCIALIKEMKISPDFPCRLDDKAQTDQRHIIHVLPGLWSMNIEQTVLSHDSYFTNLTALYDKDWSKSIPTLNLTEIQQDPYELPIHVEPASYLAYVISGIVIIIIIALCFTYKKVSSFNPSNFLTAIYTMLLTRPTITNAFPLTPDEKIYLMVEVTEIVLLTLLVVFAAVTFFLLKYSNLFHMFKNIMLRQNSKGKVRLAIQPVQMNAQIDTLMTDMTRQKSHTSN</sequence>
<dbReference type="InterPro" id="IPR041577">
    <property type="entry name" value="RT_RNaseH_2"/>
</dbReference>
<dbReference type="EC" id="2.7.7.49" evidence="1"/>
<dbReference type="PROSITE" id="PS50994">
    <property type="entry name" value="INTEGRASE"/>
    <property type="match status" value="1"/>
</dbReference>
<dbReference type="Gene3D" id="3.10.10.10">
    <property type="entry name" value="HIV Type 1 Reverse Transcriptase, subunit A, domain 1"/>
    <property type="match status" value="1"/>
</dbReference>
<protein>
    <recommendedName>
        <fullName evidence="1">RNA-directed DNA polymerase</fullName>
        <ecNumber evidence="1">2.7.7.49</ecNumber>
    </recommendedName>
</protein>
<evidence type="ECO:0000259" key="9">
    <source>
        <dbReference type="PROSITE" id="PS50878"/>
    </source>
</evidence>
<dbReference type="GO" id="GO:0042575">
    <property type="term" value="C:DNA polymerase complex"/>
    <property type="evidence" value="ECO:0007669"/>
    <property type="project" value="UniProtKB-ARBA"/>
</dbReference>
<dbReference type="Gene3D" id="3.30.70.270">
    <property type="match status" value="2"/>
</dbReference>
<dbReference type="Proteomes" id="UP000094527">
    <property type="component" value="Unassembled WGS sequence"/>
</dbReference>
<dbReference type="InterPro" id="IPR036397">
    <property type="entry name" value="RNaseH_sf"/>
</dbReference>
<evidence type="ECO:0000256" key="1">
    <source>
        <dbReference type="ARBA" id="ARBA00012493"/>
    </source>
</evidence>
<keyword evidence="8" id="KW-0812">Transmembrane</keyword>
<dbReference type="InterPro" id="IPR012337">
    <property type="entry name" value="RNaseH-like_sf"/>
</dbReference>
<feature type="transmembrane region" description="Helical" evidence="8">
    <location>
        <begin position="1721"/>
        <end position="1741"/>
    </location>
</feature>
<dbReference type="PANTHER" id="PTHR37984:SF5">
    <property type="entry name" value="PROTEIN NYNRIN-LIKE"/>
    <property type="match status" value="1"/>
</dbReference>
<dbReference type="Gene3D" id="3.10.20.370">
    <property type="match status" value="1"/>
</dbReference>
<dbReference type="FunFam" id="3.10.20.370:FF:000001">
    <property type="entry name" value="Retrovirus-related Pol polyprotein from transposon 17.6-like protein"/>
    <property type="match status" value="1"/>
</dbReference>
<evidence type="ECO:0000313" key="11">
    <source>
        <dbReference type="EMBL" id="ODM88578.1"/>
    </source>
</evidence>
<feature type="transmembrane region" description="Helical" evidence="8">
    <location>
        <begin position="1690"/>
        <end position="1709"/>
    </location>
</feature>
<evidence type="ECO:0000256" key="6">
    <source>
        <dbReference type="ARBA" id="ARBA00023268"/>
    </source>
</evidence>
<dbReference type="STRING" id="48709.A0A1D2M6H5"/>
<evidence type="ECO:0000313" key="12">
    <source>
        <dbReference type="Proteomes" id="UP000094527"/>
    </source>
</evidence>
<dbReference type="InterPro" id="IPR050951">
    <property type="entry name" value="Retrovirus_Pol_polyprotein"/>
</dbReference>
<dbReference type="InterPro" id="IPR043128">
    <property type="entry name" value="Rev_trsase/Diguanyl_cyclase"/>
</dbReference>
<dbReference type="CDD" id="cd01647">
    <property type="entry name" value="RT_LTR"/>
    <property type="match status" value="1"/>
</dbReference>
<feature type="transmembrane region" description="Helical" evidence="8">
    <location>
        <begin position="1747"/>
        <end position="1773"/>
    </location>
</feature>
<dbReference type="PROSITE" id="PS50878">
    <property type="entry name" value="RT_POL"/>
    <property type="match status" value="1"/>
</dbReference>
<evidence type="ECO:0000256" key="8">
    <source>
        <dbReference type="SAM" id="Phobius"/>
    </source>
</evidence>
<keyword evidence="2" id="KW-0548">Nucleotidyltransferase</keyword>
<dbReference type="CDD" id="cd09274">
    <property type="entry name" value="RNase_HI_RT_Ty3"/>
    <property type="match status" value="1"/>
</dbReference>
<dbReference type="GO" id="GO:0015074">
    <property type="term" value="P:DNA integration"/>
    <property type="evidence" value="ECO:0007669"/>
    <property type="project" value="InterPro"/>
</dbReference>
<feature type="domain" description="Integrase catalytic" evidence="10">
    <location>
        <begin position="753"/>
        <end position="915"/>
    </location>
</feature>
<keyword evidence="5" id="KW-0695">RNA-directed DNA polymerase</keyword>
<dbReference type="InterPro" id="IPR001584">
    <property type="entry name" value="Integrase_cat-core"/>
</dbReference>
<dbReference type="SUPFAM" id="SSF53098">
    <property type="entry name" value="Ribonuclease H-like"/>
    <property type="match status" value="1"/>
</dbReference>